<organism evidence="5 6">
    <name type="scientific">Achlya hypogyna</name>
    <name type="common">Oomycete</name>
    <name type="synonym">Protoachlya hypogyna</name>
    <dbReference type="NCBI Taxonomy" id="1202772"/>
    <lineage>
        <taxon>Eukaryota</taxon>
        <taxon>Sar</taxon>
        <taxon>Stramenopiles</taxon>
        <taxon>Oomycota</taxon>
        <taxon>Saprolegniomycetes</taxon>
        <taxon>Saprolegniales</taxon>
        <taxon>Achlyaceae</taxon>
        <taxon>Achlya</taxon>
    </lineage>
</organism>
<evidence type="ECO:0000256" key="3">
    <source>
        <dbReference type="ARBA" id="ARBA00022691"/>
    </source>
</evidence>
<dbReference type="GO" id="GO:0003723">
    <property type="term" value="F:RNA binding"/>
    <property type="evidence" value="ECO:0007669"/>
    <property type="project" value="UniProtKB-KW"/>
</dbReference>
<dbReference type="InterPro" id="IPR051038">
    <property type="entry name" value="RMT2/GAMT_Mtase"/>
</dbReference>
<reference evidence="5 6" key="1">
    <citation type="journal article" date="2014" name="Genome Biol. Evol.">
        <title>The secreted proteins of Achlya hypogyna and Thraustotheca clavata identify the ancestral oomycete secretome and reveal gene acquisitions by horizontal gene transfer.</title>
        <authorList>
            <person name="Misner I."/>
            <person name="Blouin N."/>
            <person name="Leonard G."/>
            <person name="Richards T.A."/>
            <person name="Lane C.E."/>
        </authorList>
    </citation>
    <scope>NUCLEOTIDE SEQUENCE [LARGE SCALE GENOMIC DNA]</scope>
    <source>
        <strain evidence="5 6">ATCC 48635</strain>
    </source>
</reference>
<evidence type="ECO:0000313" key="6">
    <source>
        <dbReference type="Proteomes" id="UP000243579"/>
    </source>
</evidence>
<keyword evidence="4" id="KW-0694">RNA-binding</keyword>
<sequence length="275" mass="30966">MTDANAYTVDELAQPMLLSSVGQQVMMAWEKKYMEQCVSALQITQDCEVLEIGFGLGFSATKIQTCKPKSYTIIECDPVVLARVRAWAEAYDNVRIIAGTWQTQLAALPEYDCIFFDDYPLPQNERDDANYTISRWYDFLDAVLNWHTKLHGRITGYLARPLDLTRPGCSVSLTPVQVDVPANCTYFPYAQALVPLVVLVERKPPQVTVYTLPTKGSGPRAASHPQLIAIRRQLDEQRHREAIETHDVAPVSPPSSRISTLNALRAAKRRKLLEK</sequence>
<dbReference type="STRING" id="1202772.A0A1V9ZAL4"/>
<dbReference type="EMBL" id="JNBR01000340">
    <property type="protein sequence ID" value="OQR95025.1"/>
    <property type="molecule type" value="Genomic_DNA"/>
</dbReference>
<evidence type="ECO:0000256" key="1">
    <source>
        <dbReference type="ARBA" id="ARBA00022603"/>
    </source>
</evidence>
<evidence type="ECO:0000256" key="4">
    <source>
        <dbReference type="ARBA" id="ARBA00022884"/>
    </source>
</evidence>
<gene>
    <name evidence="5" type="ORF">ACHHYP_00500</name>
</gene>
<dbReference type="OrthoDB" id="19014at2759"/>
<dbReference type="Pfam" id="PF00398">
    <property type="entry name" value="RrnaAD"/>
    <property type="match status" value="1"/>
</dbReference>
<evidence type="ECO:0000256" key="2">
    <source>
        <dbReference type="ARBA" id="ARBA00022679"/>
    </source>
</evidence>
<dbReference type="PANTHER" id="PTHR32379:SF1">
    <property type="entry name" value="GUANIDINOACETATE N-METHYLTRANSFERASE"/>
    <property type="match status" value="1"/>
</dbReference>
<dbReference type="GO" id="GO:0005737">
    <property type="term" value="C:cytoplasm"/>
    <property type="evidence" value="ECO:0007669"/>
    <property type="project" value="TreeGrafter"/>
</dbReference>
<dbReference type="InterPro" id="IPR029063">
    <property type="entry name" value="SAM-dependent_MTases_sf"/>
</dbReference>
<dbReference type="GO" id="GO:0030731">
    <property type="term" value="F:guanidinoacetate N-methyltransferase activity"/>
    <property type="evidence" value="ECO:0007669"/>
    <property type="project" value="TreeGrafter"/>
</dbReference>
<keyword evidence="1" id="KW-0489">Methyltransferase</keyword>
<keyword evidence="2" id="KW-0808">Transferase</keyword>
<evidence type="ECO:0008006" key="7">
    <source>
        <dbReference type="Google" id="ProtNLM"/>
    </source>
</evidence>
<dbReference type="GO" id="GO:0032259">
    <property type="term" value="P:methylation"/>
    <property type="evidence" value="ECO:0007669"/>
    <property type="project" value="UniProtKB-KW"/>
</dbReference>
<keyword evidence="6" id="KW-1185">Reference proteome</keyword>
<protein>
    <recommendedName>
        <fullName evidence="7">Guanidinoacetate N-methyltransferase</fullName>
    </recommendedName>
</protein>
<dbReference type="AlphaFoldDB" id="A0A1V9ZAL4"/>
<comment type="caution">
    <text evidence="5">The sequence shown here is derived from an EMBL/GenBank/DDBJ whole genome shotgun (WGS) entry which is preliminary data.</text>
</comment>
<dbReference type="GO" id="GO:0006601">
    <property type="term" value="P:creatine biosynthetic process"/>
    <property type="evidence" value="ECO:0007669"/>
    <property type="project" value="TreeGrafter"/>
</dbReference>
<dbReference type="InterPro" id="IPR001737">
    <property type="entry name" value="KsgA/Erm"/>
</dbReference>
<accession>A0A1V9ZAL4</accession>
<proteinExistence type="predicted"/>
<keyword evidence="3" id="KW-0949">S-adenosyl-L-methionine</keyword>
<dbReference type="CDD" id="cd02440">
    <property type="entry name" value="AdoMet_MTases"/>
    <property type="match status" value="1"/>
</dbReference>
<dbReference type="PANTHER" id="PTHR32379">
    <property type="entry name" value="GUANIDINOACETATE N-METHYLTRANSFERASE"/>
    <property type="match status" value="1"/>
</dbReference>
<evidence type="ECO:0000313" key="5">
    <source>
        <dbReference type="EMBL" id="OQR95025.1"/>
    </source>
</evidence>
<dbReference type="SUPFAM" id="SSF53335">
    <property type="entry name" value="S-adenosyl-L-methionine-dependent methyltransferases"/>
    <property type="match status" value="1"/>
</dbReference>
<name>A0A1V9ZAL4_ACHHY</name>
<dbReference type="Gene3D" id="3.40.50.150">
    <property type="entry name" value="Vaccinia Virus protein VP39"/>
    <property type="match status" value="1"/>
</dbReference>
<dbReference type="GO" id="GO:0005634">
    <property type="term" value="C:nucleus"/>
    <property type="evidence" value="ECO:0007669"/>
    <property type="project" value="TreeGrafter"/>
</dbReference>
<dbReference type="Proteomes" id="UP000243579">
    <property type="component" value="Unassembled WGS sequence"/>
</dbReference>